<reference evidence="2 3" key="1">
    <citation type="submission" date="2020-08" db="EMBL/GenBank/DDBJ databases">
        <title>Genomic Encyclopedia of Type Strains, Phase III (KMG-III): the genomes of soil and plant-associated and newly described type strains.</title>
        <authorList>
            <person name="Whitman W."/>
        </authorList>
    </citation>
    <scope>NUCLEOTIDE SEQUENCE [LARGE SCALE GENOMIC DNA]</scope>
    <source>
        <strain evidence="2 3">CECT 8305</strain>
    </source>
</reference>
<dbReference type="EMBL" id="JACHJL010000013">
    <property type="protein sequence ID" value="MBB5937838.1"/>
    <property type="molecule type" value="Genomic_DNA"/>
</dbReference>
<keyword evidence="1" id="KW-0732">Signal</keyword>
<comment type="caution">
    <text evidence="2">The sequence shown here is derived from an EMBL/GenBank/DDBJ whole genome shotgun (WGS) entry which is preliminary data.</text>
</comment>
<dbReference type="RefSeq" id="WP_184575102.1">
    <property type="nucleotide sequence ID" value="NZ_JACHJL010000013.1"/>
</dbReference>
<proteinExistence type="predicted"/>
<feature type="signal peptide" evidence="1">
    <location>
        <begin position="1"/>
        <end position="25"/>
    </location>
</feature>
<evidence type="ECO:0000313" key="2">
    <source>
        <dbReference type="EMBL" id="MBB5937838.1"/>
    </source>
</evidence>
<sequence>MDKKKLTAIGAMALVWALPAGTAHADETHNHSDNGPRWSLISIGQVDDPAEDVLEHAAIFGATSVVD</sequence>
<keyword evidence="3" id="KW-1185">Reference proteome</keyword>
<protein>
    <submittedName>
        <fullName evidence="2">Uncharacterized protein</fullName>
    </submittedName>
</protein>
<dbReference type="AlphaFoldDB" id="A0A7W9QCP0"/>
<accession>A0A7W9QCP0</accession>
<feature type="chain" id="PRO_5031097153" evidence="1">
    <location>
        <begin position="26"/>
        <end position="67"/>
    </location>
</feature>
<dbReference type="Proteomes" id="UP000588098">
    <property type="component" value="Unassembled WGS sequence"/>
</dbReference>
<name>A0A7W9QCP0_9ACTN</name>
<evidence type="ECO:0000256" key="1">
    <source>
        <dbReference type="SAM" id="SignalP"/>
    </source>
</evidence>
<gene>
    <name evidence="2" type="ORF">FHS42_004922</name>
</gene>
<organism evidence="2 3">
    <name type="scientific">Streptomyces zagrosensis</name>
    <dbReference type="NCBI Taxonomy" id="1042984"/>
    <lineage>
        <taxon>Bacteria</taxon>
        <taxon>Bacillati</taxon>
        <taxon>Actinomycetota</taxon>
        <taxon>Actinomycetes</taxon>
        <taxon>Kitasatosporales</taxon>
        <taxon>Streptomycetaceae</taxon>
        <taxon>Streptomyces</taxon>
    </lineage>
</organism>
<evidence type="ECO:0000313" key="3">
    <source>
        <dbReference type="Proteomes" id="UP000588098"/>
    </source>
</evidence>